<dbReference type="Proteomes" id="UP000887568">
    <property type="component" value="Unplaced"/>
</dbReference>
<dbReference type="GeneID" id="119729437"/>
<feature type="region of interest" description="Disordered" evidence="1">
    <location>
        <begin position="304"/>
        <end position="382"/>
    </location>
</feature>
<organism evidence="3 4">
    <name type="scientific">Patiria miniata</name>
    <name type="common">Bat star</name>
    <name type="synonym">Asterina miniata</name>
    <dbReference type="NCBI Taxonomy" id="46514"/>
    <lineage>
        <taxon>Eukaryota</taxon>
        <taxon>Metazoa</taxon>
        <taxon>Echinodermata</taxon>
        <taxon>Eleutherozoa</taxon>
        <taxon>Asterozoa</taxon>
        <taxon>Asteroidea</taxon>
        <taxon>Valvatacea</taxon>
        <taxon>Valvatida</taxon>
        <taxon>Asterinidae</taxon>
        <taxon>Patiria</taxon>
    </lineage>
</organism>
<dbReference type="InterPro" id="IPR040341">
    <property type="entry name" value="GPATCH3"/>
</dbReference>
<accession>A0A914A275</accession>
<feature type="compositionally biased region" description="Polar residues" evidence="1">
    <location>
        <begin position="339"/>
        <end position="350"/>
    </location>
</feature>
<keyword evidence="4" id="KW-1185">Reference proteome</keyword>
<feature type="region of interest" description="Disordered" evidence="1">
    <location>
        <begin position="179"/>
        <end position="198"/>
    </location>
</feature>
<sequence length="635" mass="71967">MAAHRADAEGEIVYACISNIPHEFHSKNLRNYFSQFLEVGGFQCFHFIHRPEAKISENGFKTAASYHSTTSNVTASDDVTSGKVRTVDSSCRTFDEECEEGFPRQNTGDIEIKTRKNKKGSALNTGAKQQTTTCCVISLTESNFGKLMKMYSGKNWVDSESSVMAQLCHISRIKVVDEDIDKEPPRSSRQALSKSSIRKQEGIAMISGTMSRSMLQKLRELHPPDVMPNGNVGTPTSVFSQLIKECRLPPRVINQLGIVFPKSRSNKRYGNVAYVYDGEIYVAEEEEEVEKDVATGSGYTLRRDKRTCLSQNQVSNQVQDKKKKKKERKHSKTKKQKTGLDNISSSNNCLSPPKSDKDDDSGEEWDRHEALHNDVTNQERTTERLFESEMEVTWDKGSSGLVFYTDAAFWDKQDGDFDEKTADDWDVDMSGYNDPDGGDKDARDFIQMREQQRRLEGVEIVSAFSPDKFNKKEMRERRRRARLRDEMDKRIAEDLARPMGEFEKHSKGFGRKLMEAQGWKEGEGLGKDGNKGMESALHNEGQNSFDKRGIGYYGKQLSPTKSSQPAFKRPKKGKRAVLISTIYDDPEVTDPMERLLRSQGPNSLKFRNNVNFTKAAGTDLKRLHSVPEKEKPTVN</sequence>
<evidence type="ECO:0000256" key="1">
    <source>
        <dbReference type="SAM" id="MobiDB-lite"/>
    </source>
</evidence>
<feature type="compositionally biased region" description="Basic residues" evidence="1">
    <location>
        <begin position="321"/>
        <end position="337"/>
    </location>
</feature>
<name>A0A914A275_PATMI</name>
<dbReference type="RefSeq" id="XP_038057948.1">
    <property type="nucleotide sequence ID" value="XM_038202020.1"/>
</dbReference>
<dbReference type="GO" id="GO:0003676">
    <property type="term" value="F:nucleic acid binding"/>
    <property type="evidence" value="ECO:0007669"/>
    <property type="project" value="InterPro"/>
</dbReference>
<dbReference type="GO" id="GO:0032480">
    <property type="term" value="P:negative regulation of type I interferon production"/>
    <property type="evidence" value="ECO:0007669"/>
    <property type="project" value="InterPro"/>
</dbReference>
<dbReference type="GO" id="GO:0045893">
    <property type="term" value="P:positive regulation of DNA-templated transcription"/>
    <property type="evidence" value="ECO:0007669"/>
    <property type="project" value="TreeGrafter"/>
</dbReference>
<feature type="compositionally biased region" description="Polar residues" evidence="1">
    <location>
        <begin position="308"/>
        <end position="318"/>
    </location>
</feature>
<dbReference type="EnsemblMetazoa" id="XM_038202020.1">
    <property type="protein sequence ID" value="XP_038057948.1"/>
    <property type="gene ID" value="LOC119729437"/>
</dbReference>
<feature type="domain" description="G-patch" evidence="2">
    <location>
        <begin position="506"/>
        <end position="555"/>
    </location>
</feature>
<dbReference type="GO" id="GO:0039536">
    <property type="term" value="P:negative regulation of RIG-I signaling pathway"/>
    <property type="evidence" value="ECO:0007669"/>
    <property type="project" value="InterPro"/>
</dbReference>
<protein>
    <recommendedName>
        <fullName evidence="2">G-patch domain-containing protein</fullName>
    </recommendedName>
</protein>
<dbReference type="OMA" id="GGFHCFH"/>
<dbReference type="OrthoDB" id="5842926at2759"/>
<dbReference type="PROSITE" id="PS50174">
    <property type="entry name" value="G_PATCH"/>
    <property type="match status" value="1"/>
</dbReference>
<dbReference type="AlphaFoldDB" id="A0A914A275"/>
<dbReference type="Pfam" id="PF01585">
    <property type="entry name" value="G-patch"/>
    <property type="match status" value="1"/>
</dbReference>
<evidence type="ECO:0000259" key="2">
    <source>
        <dbReference type="PROSITE" id="PS50174"/>
    </source>
</evidence>
<reference evidence="3" key="1">
    <citation type="submission" date="2022-11" db="UniProtKB">
        <authorList>
            <consortium name="EnsemblMetazoa"/>
        </authorList>
    </citation>
    <scope>IDENTIFICATION</scope>
</reference>
<feature type="region of interest" description="Disordered" evidence="1">
    <location>
        <begin position="530"/>
        <end position="574"/>
    </location>
</feature>
<evidence type="ECO:0000313" key="4">
    <source>
        <dbReference type="Proteomes" id="UP000887568"/>
    </source>
</evidence>
<dbReference type="SMART" id="SM00443">
    <property type="entry name" value="G_patch"/>
    <property type="match status" value="1"/>
</dbReference>
<dbReference type="InterPro" id="IPR000467">
    <property type="entry name" value="G_patch_dom"/>
</dbReference>
<proteinExistence type="predicted"/>
<dbReference type="PANTHER" id="PTHR14390:SF2">
    <property type="entry name" value="G PATCH DOMAIN-CONTAINING PROTEIN 3"/>
    <property type="match status" value="1"/>
</dbReference>
<dbReference type="PANTHER" id="PTHR14390">
    <property type="entry name" value="G PATCH DOMAIN CONTAINING PROTEIN 3"/>
    <property type="match status" value="1"/>
</dbReference>
<evidence type="ECO:0000313" key="3">
    <source>
        <dbReference type="EnsemblMetazoa" id="XP_038057948.1"/>
    </source>
</evidence>